<keyword evidence="7" id="KW-1185">Reference proteome</keyword>
<dbReference type="AlphaFoldDB" id="A0A7C9BKB5"/>
<dbReference type="InterPro" id="IPR014757">
    <property type="entry name" value="Tscrpt_reg_IclR_C"/>
</dbReference>
<dbReference type="Proteomes" id="UP000479293">
    <property type="component" value="Unassembled WGS sequence"/>
</dbReference>
<dbReference type="Pfam" id="PF01614">
    <property type="entry name" value="IclR_C"/>
    <property type="match status" value="1"/>
</dbReference>
<organism evidence="6 7">
    <name type="scientific">Salmonirosea aquatica</name>
    <dbReference type="NCBI Taxonomy" id="2654236"/>
    <lineage>
        <taxon>Bacteria</taxon>
        <taxon>Pseudomonadati</taxon>
        <taxon>Bacteroidota</taxon>
        <taxon>Cytophagia</taxon>
        <taxon>Cytophagales</taxon>
        <taxon>Spirosomataceae</taxon>
        <taxon>Salmonirosea</taxon>
    </lineage>
</organism>
<dbReference type="EMBL" id="WHLY01000004">
    <property type="protein sequence ID" value="MPR37361.1"/>
    <property type="molecule type" value="Genomic_DNA"/>
</dbReference>
<dbReference type="PANTHER" id="PTHR30136">
    <property type="entry name" value="HELIX-TURN-HELIX TRANSCRIPTIONAL REGULATOR, ICLR FAMILY"/>
    <property type="match status" value="1"/>
</dbReference>
<protein>
    <submittedName>
        <fullName evidence="6">Helix-turn-helix domain-containing protein</fullName>
    </submittedName>
</protein>
<dbReference type="InterPro" id="IPR005471">
    <property type="entry name" value="Tscrpt_reg_IclR_N"/>
</dbReference>
<dbReference type="PANTHER" id="PTHR30136:SF24">
    <property type="entry name" value="HTH-TYPE TRANSCRIPTIONAL REPRESSOR ALLR"/>
    <property type="match status" value="1"/>
</dbReference>
<dbReference type="PROSITE" id="PS51077">
    <property type="entry name" value="HTH_ICLR"/>
    <property type="match status" value="1"/>
</dbReference>
<proteinExistence type="predicted"/>
<evidence type="ECO:0000259" key="5">
    <source>
        <dbReference type="PROSITE" id="PS51078"/>
    </source>
</evidence>
<keyword evidence="1" id="KW-0805">Transcription regulation</keyword>
<name>A0A7C9BKB5_9BACT</name>
<dbReference type="GO" id="GO:0003677">
    <property type="term" value="F:DNA binding"/>
    <property type="evidence" value="ECO:0007669"/>
    <property type="project" value="UniProtKB-KW"/>
</dbReference>
<gene>
    <name evidence="6" type="ORF">GBK04_29550</name>
</gene>
<comment type="caution">
    <text evidence="6">The sequence shown here is derived from an EMBL/GenBank/DDBJ whole genome shotgun (WGS) entry which is preliminary data.</text>
</comment>
<dbReference type="GO" id="GO:0003700">
    <property type="term" value="F:DNA-binding transcription factor activity"/>
    <property type="evidence" value="ECO:0007669"/>
    <property type="project" value="TreeGrafter"/>
</dbReference>
<keyword evidence="2" id="KW-0238">DNA-binding</keyword>
<dbReference type="PROSITE" id="PS51078">
    <property type="entry name" value="ICLR_ED"/>
    <property type="match status" value="1"/>
</dbReference>
<dbReference type="SUPFAM" id="SSF46785">
    <property type="entry name" value="Winged helix' DNA-binding domain"/>
    <property type="match status" value="1"/>
</dbReference>
<dbReference type="InterPro" id="IPR050707">
    <property type="entry name" value="HTH_MetabolicPath_Reg"/>
</dbReference>
<dbReference type="Gene3D" id="3.30.450.40">
    <property type="match status" value="1"/>
</dbReference>
<evidence type="ECO:0000256" key="2">
    <source>
        <dbReference type="ARBA" id="ARBA00023125"/>
    </source>
</evidence>
<evidence type="ECO:0000259" key="4">
    <source>
        <dbReference type="PROSITE" id="PS51077"/>
    </source>
</evidence>
<evidence type="ECO:0000313" key="7">
    <source>
        <dbReference type="Proteomes" id="UP000479293"/>
    </source>
</evidence>
<dbReference type="InterPro" id="IPR036388">
    <property type="entry name" value="WH-like_DNA-bd_sf"/>
</dbReference>
<reference evidence="6 7" key="1">
    <citation type="submission" date="2019-10" db="EMBL/GenBank/DDBJ databases">
        <title>Draft Genome Sequence of Cytophagaceae sp. SJW1-29.</title>
        <authorList>
            <person name="Choi A."/>
        </authorList>
    </citation>
    <scope>NUCLEOTIDE SEQUENCE [LARGE SCALE GENOMIC DNA]</scope>
    <source>
        <strain evidence="6 7">SJW1-29</strain>
    </source>
</reference>
<dbReference type="SMART" id="SM00346">
    <property type="entry name" value="HTH_ICLR"/>
    <property type="match status" value="1"/>
</dbReference>
<dbReference type="SUPFAM" id="SSF55781">
    <property type="entry name" value="GAF domain-like"/>
    <property type="match status" value="1"/>
</dbReference>
<dbReference type="Gene3D" id="1.10.10.10">
    <property type="entry name" value="Winged helix-like DNA-binding domain superfamily/Winged helix DNA-binding domain"/>
    <property type="match status" value="1"/>
</dbReference>
<accession>A0A7C9BKB5</accession>
<dbReference type="Pfam" id="PF09339">
    <property type="entry name" value="HTH_IclR"/>
    <property type="match status" value="1"/>
</dbReference>
<dbReference type="InterPro" id="IPR036390">
    <property type="entry name" value="WH_DNA-bd_sf"/>
</dbReference>
<evidence type="ECO:0000313" key="6">
    <source>
        <dbReference type="EMBL" id="MPR37361.1"/>
    </source>
</evidence>
<sequence length="243" mass="27572">MIQVLNRAFDILEYVSVEPTRPKLLSEVAEAVNLNLGTCANIMKTMVSRRYLDQVGVKKGYTLGARAYLLTGNSAYRKDILEAARPAMVDLMKQLNESCVLAVLNGNKRLIIHRELCDHSLQVHTSDEKHVYDSASGRLLVGMMNDTDLVKFKSRYGLPTEDVWPEAITEPGFYSQMQLIRKQGYAFQETSRQVVGYAMAIRREEEVVSSLSVYLPTYRHTSEKALEVITHLKQATERIEQVL</sequence>
<feature type="domain" description="HTH iclR-type" evidence="4">
    <location>
        <begin position="2"/>
        <end position="65"/>
    </location>
</feature>
<feature type="domain" description="IclR-ED" evidence="5">
    <location>
        <begin position="66"/>
        <end position="243"/>
    </location>
</feature>
<evidence type="ECO:0000256" key="1">
    <source>
        <dbReference type="ARBA" id="ARBA00023015"/>
    </source>
</evidence>
<dbReference type="InterPro" id="IPR029016">
    <property type="entry name" value="GAF-like_dom_sf"/>
</dbReference>
<keyword evidence="3" id="KW-0804">Transcription</keyword>
<dbReference type="GO" id="GO:0045892">
    <property type="term" value="P:negative regulation of DNA-templated transcription"/>
    <property type="evidence" value="ECO:0007669"/>
    <property type="project" value="TreeGrafter"/>
</dbReference>
<dbReference type="RefSeq" id="WP_152766788.1">
    <property type="nucleotide sequence ID" value="NZ_WHLY01000004.1"/>
</dbReference>
<evidence type="ECO:0000256" key="3">
    <source>
        <dbReference type="ARBA" id="ARBA00023163"/>
    </source>
</evidence>